<proteinExistence type="inferred from homology"/>
<dbReference type="InterPro" id="IPR008754">
    <property type="entry name" value="Peptidase_M43"/>
</dbReference>
<dbReference type="Gene3D" id="3.40.390.10">
    <property type="entry name" value="Collagenase (Catalytic Domain)"/>
    <property type="match status" value="1"/>
</dbReference>
<feature type="domain" description="Peptidase M43 pregnancy-associated plasma-A" evidence="9">
    <location>
        <begin position="127"/>
        <end position="262"/>
    </location>
</feature>
<dbReference type="GO" id="GO:0008237">
    <property type="term" value="F:metallopeptidase activity"/>
    <property type="evidence" value="ECO:0007669"/>
    <property type="project" value="UniProtKB-KW"/>
</dbReference>
<dbReference type="PANTHER" id="PTHR47466">
    <property type="match status" value="1"/>
</dbReference>
<sequence>MVIERQEPEASHHKLKDCSEPDDDFWALTKELEAEEANSTITTRADVTINTYIHVVAKSQKLEDGWVSDDSIKRQIDVMNESFKPRQIQFKHAGTTRTVDADLSVITEGEGTDKLGKKLRKGDYATLNLYIVKDMPGNRAGDCTLPSNNPGKEYKSDGCRFNWDTLPTKSNGRVVVHEIGHWLGLLHTFQEASGNQQPTCTTGRGDGIDDTPVHLRPNGAECKPMNTCPGQAGDDPIHNFMNYTPSKCWTGFTAGQGARMHSMWNLRKSKN</sequence>
<organism evidence="10 11">
    <name type="scientific">Zopfia rhizophila CBS 207.26</name>
    <dbReference type="NCBI Taxonomy" id="1314779"/>
    <lineage>
        <taxon>Eukaryota</taxon>
        <taxon>Fungi</taxon>
        <taxon>Dikarya</taxon>
        <taxon>Ascomycota</taxon>
        <taxon>Pezizomycotina</taxon>
        <taxon>Dothideomycetes</taxon>
        <taxon>Dothideomycetes incertae sedis</taxon>
        <taxon>Zopfiaceae</taxon>
        <taxon>Zopfia</taxon>
    </lineage>
</organism>
<protein>
    <recommendedName>
        <fullName evidence="9">Peptidase M43 pregnancy-associated plasma-A domain-containing protein</fullName>
    </recommendedName>
</protein>
<evidence type="ECO:0000256" key="3">
    <source>
        <dbReference type="ARBA" id="ARBA00022723"/>
    </source>
</evidence>
<keyword evidence="5" id="KW-0378">Hydrolase</keyword>
<evidence type="ECO:0000256" key="8">
    <source>
        <dbReference type="ARBA" id="ARBA00023157"/>
    </source>
</evidence>
<keyword evidence="7" id="KW-0482">Metalloprotease</keyword>
<dbReference type="CDD" id="cd04275">
    <property type="entry name" value="ZnMc_pappalysin_like"/>
    <property type="match status" value="1"/>
</dbReference>
<reference evidence="10" key="1">
    <citation type="journal article" date="2020" name="Stud. Mycol.">
        <title>101 Dothideomycetes genomes: a test case for predicting lifestyles and emergence of pathogens.</title>
        <authorList>
            <person name="Haridas S."/>
            <person name="Albert R."/>
            <person name="Binder M."/>
            <person name="Bloem J."/>
            <person name="Labutti K."/>
            <person name="Salamov A."/>
            <person name="Andreopoulos B."/>
            <person name="Baker S."/>
            <person name="Barry K."/>
            <person name="Bills G."/>
            <person name="Bluhm B."/>
            <person name="Cannon C."/>
            <person name="Castanera R."/>
            <person name="Culley D."/>
            <person name="Daum C."/>
            <person name="Ezra D."/>
            <person name="Gonzalez J."/>
            <person name="Henrissat B."/>
            <person name="Kuo A."/>
            <person name="Liang C."/>
            <person name="Lipzen A."/>
            <person name="Lutzoni F."/>
            <person name="Magnuson J."/>
            <person name="Mondo S."/>
            <person name="Nolan M."/>
            <person name="Ohm R."/>
            <person name="Pangilinan J."/>
            <person name="Park H.-J."/>
            <person name="Ramirez L."/>
            <person name="Alfaro M."/>
            <person name="Sun H."/>
            <person name="Tritt A."/>
            <person name="Yoshinaga Y."/>
            <person name="Zwiers L.-H."/>
            <person name="Turgeon B."/>
            <person name="Goodwin S."/>
            <person name="Spatafora J."/>
            <person name="Crous P."/>
            <person name="Grigoriev I."/>
        </authorList>
    </citation>
    <scope>NUCLEOTIDE SEQUENCE</scope>
    <source>
        <strain evidence="10">CBS 207.26</strain>
    </source>
</reference>
<keyword evidence="2" id="KW-0645">Protease</keyword>
<keyword evidence="6" id="KW-0862">Zinc</keyword>
<dbReference type="SUPFAM" id="SSF55486">
    <property type="entry name" value="Metalloproteases ('zincins'), catalytic domain"/>
    <property type="match status" value="1"/>
</dbReference>
<dbReference type="GO" id="GO:0006508">
    <property type="term" value="P:proteolysis"/>
    <property type="evidence" value="ECO:0007669"/>
    <property type="project" value="UniProtKB-KW"/>
</dbReference>
<keyword evidence="4" id="KW-0732">Signal</keyword>
<gene>
    <name evidence="10" type="ORF">K469DRAFT_547688</name>
</gene>
<evidence type="ECO:0000256" key="2">
    <source>
        <dbReference type="ARBA" id="ARBA00022670"/>
    </source>
</evidence>
<dbReference type="GO" id="GO:0046872">
    <property type="term" value="F:metal ion binding"/>
    <property type="evidence" value="ECO:0007669"/>
    <property type="project" value="UniProtKB-KW"/>
</dbReference>
<keyword evidence="3" id="KW-0479">Metal-binding</keyword>
<comment type="similarity">
    <text evidence="1">Belongs to the peptidase M43B family.</text>
</comment>
<dbReference type="PANTHER" id="PTHR47466:SF1">
    <property type="entry name" value="METALLOPROTEASE MEP1 (AFU_ORTHOLOGUE AFUA_1G07730)-RELATED"/>
    <property type="match status" value="1"/>
</dbReference>
<evidence type="ECO:0000259" key="9">
    <source>
        <dbReference type="Pfam" id="PF05572"/>
    </source>
</evidence>
<name>A0A6A6ETZ7_9PEZI</name>
<evidence type="ECO:0000256" key="6">
    <source>
        <dbReference type="ARBA" id="ARBA00022833"/>
    </source>
</evidence>
<evidence type="ECO:0000256" key="5">
    <source>
        <dbReference type="ARBA" id="ARBA00022801"/>
    </source>
</evidence>
<dbReference type="AlphaFoldDB" id="A0A6A6ETZ7"/>
<dbReference type="EMBL" id="ML994611">
    <property type="protein sequence ID" value="KAF2194473.1"/>
    <property type="molecule type" value="Genomic_DNA"/>
</dbReference>
<keyword evidence="11" id="KW-1185">Reference proteome</keyword>
<evidence type="ECO:0000256" key="1">
    <source>
        <dbReference type="ARBA" id="ARBA00008721"/>
    </source>
</evidence>
<evidence type="ECO:0000256" key="4">
    <source>
        <dbReference type="ARBA" id="ARBA00022729"/>
    </source>
</evidence>
<accession>A0A6A6ETZ7</accession>
<evidence type="ECO:0000313" key="10">
    <source>
        <dbReference type="EMBL" id="KAF2194473.1"/>
    </source>
</evidence>
<dbReference type="Proteomes" id="UP000800200">
    <property type="component" value="Unassembled WGS sequence"/>
</dbReference>
<dbReference type="Pfam" id="PF05572">
    <property type="entry name" value="Peptidase_M43"/>
    <property type="match status" value="1"/>
</dbReference>
<evidence type="ECO:0000313" key="11">
    <source>
        <dbReference type="Proteomes" id="UP000800200"/>
    </source>
</evidence>
<evidence type="ECO:0000256" key="7">
    <source>
        <dbReference type="ARBA" id="ARBA00023049"/>
    </source>
</evidence>
<dbReference type="OrthoDB" id="536211at2759"/>
<dbReference type="InterPro" id="IPR024079">
    <property type="entry name" value="MetalloPept_cat_dom_sf"/>
</dbReference>
<keyword evidence="8" id="KW-1015">Disulfide bond</keyword>